<reference evidence="1" key="1">
    <citation type="submission" date="2024-02" db="EMBL/GenBank/DDBJ databases">
        <authorList>
            <consortium name="Clinical and Environmental Microbiology Branch: Whole genome sequencing antimicrobial resistance pathogens in the healthcare setting"/>
        </authorList>
    </citation>
    <scope>NUCLEOTIDE SEQUENCE</scope>
    <source>
        <strain evidence="1">2021DK-00143</strain>
    </source>
</reference>
<dbReference type="EMBL" id="ABLOKC030000005">
    <property type="protein sequence ID" value="EML1470547.1"/>
    <property type="molecule type" value="Genomic_DNA"/>
</dbReference>
<sequence length="257" mass="28758">MKNIILATVILITAFFIQGCKKNMDYEPSDFFEGKQLEIAEAIYNGNEEGLRKNLPLISKEELNRPAKAEMTLLFWSMMATFNDNATPDRLHIITDLIQAGADPLQPQPKVPGSPAEFAMKSDKDIWIKAMLEGGLSPNARDKIHHKPIIFRSIMAKNTQTLKTVLDYGANINIQDPLGDTVLIDAMYAQSYDHVILLLQRGADSSIKGNLGWTMGNQLQRDLDEGIGNSEDRKKLELIKTLLIKNGGEWPPKPVKK</sequence>
<dbReference type="PROSITE" id="PS51257">
    <property type="entry name" value="PROKAR_LIPOPROTEIN"/>
    <property type="match status" value="1"/>
</dbReference>
<dbReference type="RefSeq" id="WP_048286948.1">
    <property type="nucleotide sequence ID" value="NZ_LDZN01000001.1"/>
</dbReference>
<dbReference type="InterPro" id="IPR036770">
    <property type="entry name" value="Ankyrin_rpt-contain_sf"/>
</dbReference>
<dbReference type="Gene3D" id="1.25.40.20">
    <property type="entry name" value="Ankyrin repeat-containing domain"/>
    <property type="match status" value="1"/>
</dbReference>
<name>A0AAI9DIQ7_PLUGE</name>
<protein>
    <submittedName>
        <fullName evidence="1">Ankyrin repeat domain-containing protein</fullName>
    </submittedName>
</protein>
<dbReference type="InterPro" id="IPR002110">
    <property type="entry name" value="Ankyrin_rpt"/>
</dbReference>
<dbReference type="SUPFAM" id="SSF48403">
    <property type="entry name" value="Ankyrin repeat"/>
    <property type="match status" value="1"/>
</dbReference>
<organism evidence="1">
    <name type="scientific">Pluralibacter gergoviae</name>
    <name type="common">Enterobacter gergoviae</name>
    <dbReference type="NCBI Taxonomy" id="61647"/>
    <lineage>
        <taxon>Bacteria</taxon>
        <taxon>Pseudomonadati</taxon>
        <taxon>Pseudomonadota</taxon>
        <taxon>Gammaproteobacteria</taxon>
        <taxon>Enterobacterales</taxon>
        <taxon>Enterobacteriaceae</taxon>
        <taxon>Pluralibacter</taxon>
    </lineage>
</organism>
<evidence type="ECO:0000313" key="1">
    <source>
        <dbReference type="EMBL" id="EML1470547.1"/>
    </source>
</evidence>
<dbReference type="AlphaFoldDB" id="A0AAI9DIQ7"/>
<proteinExistence type="predicted"/>
<gene>
    <name evidence="1" type="ORF">QEG54_001241</name>
</gene>
<dbReference type="SMART" id="SM00248">
    <property type="entry name" value="ANK"/>
    <property type="match status" value="3"/>
</dbReference>
<accession>A0AAI9DIQ7</accession>
<comment type="caution">
    <text evidence="1">The sequence shown here is derived from an EMBL/GenBank/DDBJ whole genome shotgun (WGS) entry which is preliminary data.</text>
</comment>